<organism evidence="1 2">
    <name type="scientific">Natrarchaeobius halalkaliphilus</name>
    <dbReference type="NCBI Taxonomy" id="1679091"/>
    <lineage>
        <taxon>Archaea</taxon>
        <taxon>Methanobacteriati</taxon>
        <taxon>Methanobacteriota</taxon>
        <taxon>Stenosarchaea group</taxon>
        <taxon>Halobacteria</taxon>
        <taxon>Halobacteriales</taxon>
        <taxon>Natrialbaceae</taxon>
        <taxon>Natrarchaeobius</taxon>
    </lineage>
</organism>
<sequence length="59" mass="5805">MLDKLGPLGIAGIVLLLAGIGLIAYADIVIAAGLALVIAGLGIVVKALVTSVLQGFGMF</sequence>
<dbReference type="RefSeq" id="WP_124176647.1">
    <property type="nucleotide sequence ID" value="NZ_REFY01000001.1"/>
</dbReference>
<dbReference type="AlphaFoldDB" id="A0A3N6LSA1"/>
<dbReference type="EMBL" id="REFY01000001">
    <property type="protein sequence ID" value="RQG92773.1"/>
    <property type="molecule type" value="Genomic_DNA"/>
</dbReference>
<dbReference type="Pfam" id="PF24282">
    <property type="entry name" value="DUF7470"/>
    <property type="match status" value="1"/>
</dbReference>
<dbReference type="InterPro" id="IPR055893">
    <property type="entry name" value="DUF7470"/>
</dbReference>
<reference evidence="1 2" key="1">
    <citation type="submission" date="2018-10" db="EMBL/GenBank/DDBJ databases">
        <title>Natrarchaeobius chitinivorans gen. nov., sp. nov., and Natrarchaeobius haloalkaliphilus sp. nov., alkaliphilic, chitin-utilizing haloarchaea from hypersaline alkaline lakes.</title>
        <authorList>
            <person name="Sorokin D.Y."/>
            <person name="Elcheninov A.G."/>
            <person name="Kostrikina N.A."/>
            <person name="Bale N.J."/>
            <person name="Sinninghe Damste J.S."/>
            <person name="Khijniak T.V."/>
            <person name="Kublanov I.V."/>
            <person name="Toshchakov S.V."/>
        </authorList>
    </citation>
    <scope>NUCLEOTIDE SEQUENCE [LARGE SCALE GENOMIC DNA]</scope>
    <source>
        <strain evidence="1 2">AArcht-Sl</strain>
    </source>
</reference>
<name>A0A3N6LSA1_9EURY</name>
<dbReference type="Proteomes" id="UP000273828">
    <property type="component" value="Unassembled WGS sequence"/>
</dbReference>
<evidence type="ECO:0000313" key="1">
    <source>
        <dbReference type="EMBL" id="RQG92773.1"/>
    </source>
</evidence>
<protein>
    <submittedName>
        <fullName evidence="1">Uncharacterized protein</fullName>
    </submittedName>
</protein>
<proteinExistence type="predicted"/>
<accession>A0A3N6LSA1</accession>
<evidence type="ECO:0000313" key="2">
    <source>
        <dbReference type="Proteomes" id="UP000273828"/>
    </source>
</evidence>
<gene>
    <name evidence="1" type="ORF">EA462_00650</name>
</gene>
<keyword evidence="2" id="KW-1185">Reference proteome</keyword>
<comment type="caution">
    <text evidence="1">The sequence shown here is derived from an EMBL/GenBank/DDBJ whole genome shotgun (WGS) entry which is preliminary data.</text>
</comment>